<name>A0A843AMR3_METAZ</name>
<reference evidence="1" key="1">
    <citation type="submission" date="2020-10" db="EMBL/GenBank/DDBJ databases">
        <title>Dehalococcoides mccartyi of a TCE/Cr reducing biochatode.</title>
        <authorList>
            <person name="Matturro B."/>
        </authorList>
    </citation>
    <scope>NUCLEOTIDE SEQUENCE</scope>
    <source>
        <strain evidence="1">Bin4</strain>
    </source>
</reference>
<protein>
    <submittedName>
        <fullName evidence="1">Uncharacterized protein</fullName>
    </submittedName>
</protein>
<sequence length="49" mass="5912">MDSLTIRLSSTKTLIEEKKTIKGYITDWEDTLNEIEHELKEREKDYTCY</sequence>
<dbReference type="AlphaFoldDB" id="A0A843AMR3"/>
<dbReference type="Proteomes" id="UP000658733">
    <property type="component" value="Unassembled WGS sequence"/>
</dbReference>
<proteinExistence type="predicted"/>
<evidence type="ECO:0000313" key="1">
    <source>
        <dbReference type="EMBL" id="MBF4468808.1"/>
    </source>
</evidence>
<organism evidence="1 2">
    <name type="scientific">Methanobrevibacter arboriphilus</name>
    <dbReference type="NCBI Taxonomy" id="39441"/>
    <lineage>
        <taxon>Archaea</taxon>
        <taxon>Methanobacteriati</taxon>
        <taxon>Methanobacteriota</taxon>
        <taxon>Methanomada group</taxon>
        <taxon>Methanobacteria</taxon>
        <taxon>Methanobacteriales</taxon>
        <taxon>Methanobacteriaceae</taxon>
        <taxon>Methanobrevibacter</taxon>
    </lineage>
</organism>
<dbReference type="EMBL" id="JADIIN010000043">
    <property type="protein sequence ID" value="MBF4468808.1"/>
    <property type="molecule type" value="Genomic_DNA"/>
</dbReference>
<dbReference type="RefSeq" id="WP_278522855.1">
    <property type="nucleotide sequence ID" value="NZ_JADIIN010000043.1"/>
</dbReference>
<accession>A0A843AMR3</accession>
<comment type="caution">
    <text evidence="1">The sequence shown here is derived from an EMBL/GenBank/DDBJ whole genome shotgun (WGS) entry which is preliminary data.</text>
</comment>
<evidence type="ECO:0000313" key="2">
    <source>
        <dbReference type="Proteomes" id="UP000658733"/>
    </source>
</evidence>
<gene>
    <name evidence="1" type="ORF">ISP01_05320</name>
</gene>